<evidence type="ECO:0000313" key="5">
    <source>
        <dbReference type="EMBL" id="JAB59690.1"/>
    </source>
</evidence>
<dbReference type="PANTHER" id="PTHR12895">
    <property type="entry name" value="DYMECLIN"/>
    <property type="match status" value="1"/>
</dbReference>
<keyword evidence="4" id="KW-0449">Lipoprotein</keyword>
<dbReference type="EMBL" id="GANO01000181">
    <property type="protein sequence ID" value="JAB59690.1"/>
    <property type="molecule type" value="mRNA"/>
</dbReference>
<evidence type="ECO:0000256" key="1">
    <source>
        <dbReference type="ARBA" id="ARBA00010603"/>
    </source>
</evidence>
<organism evidence="5">
    <name type="scientific">Corethrella appendiculata</name>
    <dbReference type="NCBI Taxonomy" id="1370023"/>
    <lineage>
        <taxon>Eukaryota</taxon>
        <taxon>Metazoa</taxon>
        <taxon>Ecdysozoa</taxon>
        <taxon>Arthropoda</taxon>
        <taxon>Hexapoda</taxon>
        <taxon>Insecta</taxon>
        <taxon>Pterygota</taxon>
        <taxon>Neoptera</taxon>
        <taxon>Endopterygota</taxon>
        <taxon>Diptera</taxon>
        <taxon>Nematocera</taxon>
        <taxon>Culicoidea</taxon>
        <taxon>Chaoboridae</taxon>
        <taxon>Corethrella</taxon>
    </lineage>
</organism>
<accession>U5EPG1</accession>
<evidence type="ECO:0000256" key="2">
    <source>
        <dbReference type="ARBA" id="ARBA00015736"/>
    </source>
</evidence>
<sequence length="728" mass="82506">MGMSISRQIDLTENEYLKKFVGKVHIPVTSSSSEQNNTEDSCQPIDEFWNEFLKYHITLPTNSQEQLSLDSRLESLCQSFLSHNLSTGNFGSLINVFLLKVAELLALSDTESNIHIWQAFNALFIIRCLIKYMIETGSEYQLLQHFEAIPAQSSIQQQSDSTNLEIDVASGSGNETNAIKTVIVDGSKFEAFFEAIINIIVVIPVKEFTYHLHLEAVNSIIILLSVNLFSQQPTEKSTIFKTIYKCPHANTLMSALLHFLSRMQQIPSTMFGFGSGGSFVFGIAESLWSILTFSRKSPDILSTHDLPTAFKEQFPLANQSLLLILILTNHHTTKDNPYRTSLFGCTNSQDDDTGSSGTTIHAAVKNDDVTVIPSTFKIDFASLYNTISRIVTIDQSTLLLYLLLHRNQKFYKFIMAQQNLQQLVIPILQTLYNAPDSTSHHIYMSLIVLLILSEDDNFNKNVHQIILKNINWYTERSISEISLGGLLILVVIRTIQYNMLKMRDKYLHTNCLAALANMSGQFRSLHPYVAQRLVSLFETLAKKHARLDLQLKQPNNLNGDAGQTIVTVPITTTSEDMLQDLSVLEEVLRMVLEILNSCLSHQLVYCPNLVYTLLYKRHVFEAFRSHHAFQDIIQNIDMVVGFFSSRLQRVQDQRGELGVNEVLEVISKGASQWSSDRLRKFPDLKFKYVEEDAPEEFFIPYVWSLVCRAGCVHFSSENMKGVTTEIGC</sequence>
<dbReference type="GO" id="GO:0005794">
    <property type="term" value="C:Golgi apparatus"/>
    <property type="evidence" value="ECO:0007669"/>
    <property type="project" value="TreeGrafter"/>
</dbReference>
<reference evidence="5" key="1">
    <citation type="journal article" date="2014" name="Insect Biochem. Mol. Biol.">
        <title>An insight into the sialome of the frog biting fly, Corethrella appendiculata.</title>
        <authorList>
            <person name="Ribeiro J.M.C."/>
            <person name="Chagas A.C."/>
            <person name="Pham V.M."/>
            <person name="Lounibos L.P."/>
            <person name="Calvo E."/>
        </authorList>
    </citation>
    <scope>NUCLEOTIDE SEQUENCE</scope>
    <source>
        <tissue evidence="5">Salivary glands</tissue>
    </source>
</reference>
<comment type="similarity">
    <text evidence="1">Belongs to the dymeclin family.</text>
</comment>
<keyword evidence="3" id="KW-0519">Myristate</keyword>
<evidence type="ECO:0000256" key="3">
    <source>
        <dbReference type="ARBA" id="ARBA00022707"/>
    </source>
</evidence>
<dbReference type="Pfam" id="PF09742">
    <property type="entry name" value="Dymeclin"/>
    <property type="match status" value="1"/>
</dbReference>
<evidence type="ECO:0000256" key="4">
    <source>
        <dbReference type="ARBA" id="ARBA00023288"/>
    </source>
</evidence>
<dbReference type="InterPro" id="IPR019142">
    <property type="entry name" value="Dymeclin"/>
</dbReference>
<proteinExistence type="evidence at transcript level"/>
<dbReference type="PANTHER" id="PTHR12895:SF9">
    <property type="entry name" value="DYMECLIN"/>
    <property type="match status" value="1"/>
</dbReference>
<dbReference type="GO" id="GO:0007030">
    <property type="term" value="P:Golgi organization"/>
    <property type="evidence" value="ECO:0007669"/>
    <property type="project" value="TreeGrafter"/>
</dbReference>
<protein>
    <recommendedName>
        <fullName evidence="2">Dymeclin</fullName>
    </recommendedName>
</protein>
<name>U5EPG1_9DIPT</name>
<dbReference type="AlphaFoldDB" id="U5EPG1"/>